<reference evidence="1" key="1">
    <citation type="submission" date="2020-08" db="EMBL/GenBank/DDBJ databases">
        <title>Multicomponent nature underlies the extraordinary mechanical properties of spider dragline silk.</title>
        <authorList>
            <person name="Kono N."/>
            <person name="Nakamura H."/>
            <person name="Mori M."/>
            <person name="Yoshida Y."/>
            <person name="Ohtoshi R."/>
            <person name="Malay A.D."/>
            <person name="Moran D.A.P."/>
            <person name="Tomita M."/>
            <person name="Numata K."/>
            <person name="Arakawa K."/>
        </authorList>
    </citation>
    <scope>NUCLEOTIDE SEQUENCE</scope>
</reference>
<accession>A0A8X6R2F8</accession>
<organism evidence="1 2">
    <name type="scientific">Nephila pilipes</name>
    <name type="common">Giant wood spider</name>
    <name type="synonym">Nephila maculata</name>
    <dbReference type="NCBI Taxonomy" id="299642"/>
    <lineage>
        <taxon>Eukaryota</taxon>
        <taxon>Metazoa</taxon>
        <taxon>Ecdysozoa</taxon>
        <taxon>Arthropoda</taxon>
        <taxon>Chelicerata</taxon>
        <taxon>Arachnida</taxon>
        <taxon>Araneae</taxon>
        <taxon>Araneomorphae</taxon>
        <taxon>Entelegynae</taxon>
        <taxon>Araneoidea</taxon>
        <taxon>Nephilidae</taxon>
        <taxon>Nephila</taxon>
    </lineage>
</organism>
<name>A0A8X6R2F8_NEPPI</name>
<comment type="caution">
    <text evidence="1">The sequence shown here is derived from an EMBL/GenBank/DDBJ whole genome shotgun (WGS) entry which is preliminary data.</text>
</comment>
<proteinExistence type="predicted"/>
<keyword evidence="2" id="KW-1185">Reference proteome</keyword>
<evidence type="ECO:0000313" key="1">
    <source>
        <dbReference type="EMBL" id="GFU50921.1"/>
    </source>
</evidence>
<sequence>MAHFEIAQHNGECLINEFLRRLLRANPPLRDENYRLLCRAKPKLQTQPNSLFDIVQKCSCRTKRPISPPSHLIECKLHLLRIYNHCELIANG</sequence>
<evidence type="ECO:0000313" key="2">
    <source>
        <dbReference type="Proteomes" id="UP000887013"/>
    </source>
</evidence>
<dbReference type="EMBL" id="BMAW01038065">
    <property type="protein sequence ID" value="GFU50921.1"/>
    <property type="molecule type" value="Genomic_DNA"/>
</dbReference>
<protein>
    <submittedName>
        <fullName evidence="1">Uncharacterized protein</fullName>
    </submittedName>
</protein>
<dbReference type="Proteomes" id="UP000887013">
    <property type="component" value="Unassembled WGS sequence"/>
</dbReference>
<gene>
    <name evidence="1" type="ORF">NPIL_416461</name>
</gene>
<dbReference type="AlphaFoldDB" id="A0A8X6R2F8"/>